<dbReference type="InterPro" id="IPR000326">
    <property type="entry name" value="PAP2/HPO"/>
</dbReference>
<protein>
    <submittedName>
        <fullName evidence="3">Undecaprenyl-diphosphatase</fullName>
    </submittedName>
</protein>
<keyword evidence="1" id="KW-0812">Transmembrane</keyword>
<evidence type="ECO:0000313" key="3">
    <source>
        <dbReference type="EMBL" id="PWU50596.1"/>
    </source>
</evidence>
<dbReference type="Proteomes" id="UP000245683">
    <property type="component" value="Unassembled WGS sequence"/>
</dbReference>
<gene>
    <name evidence="3" type="ORF">DLJ46_06505</name>
</gene>
<dbReference type="SMART" id="SM00014">
    <property type="entry name" value="acidPPc"/>
    <property type="match status" value="1"/>
</dbReference>
<dbReference type="Pfam" id="PF01569">
    <property type="entry name" value="PAP2"/>
    <property type="match status" value="1"/>
</dbReference>
<feature type="transmembrane region" description="Helical" evidence="1">
    <location>
        <begin position="53"/>
        <end position="74"/>
    </location>
</feature>
<proteinExistence type="predicted"/>
<accession>A0A317KAS0</accession>
<evidence type="ECO:0000259" key="2">
    <source>
        <dbReference type="SMART" id="SM00014"/>
    </source>
</evidence>
<dbReference type="AlphaFoldDB" id="A0A317KAS0"/>
<feature type="transmembrane region" description="Helical" evidence="1">
    <location>
        <begin position="147"/>
        <end position="168"/>
    </location>
</feature>
<dbReference type="Gene3D" id="1.20.144.10">
    <property type="entry name" value="Phosphatidic acid phosphatase type 2/haloperoxidase"/>
    <property type="match status" value="1"/>
</dbReference>
<evidence type="ECO:0000256" key="1">
    <source>
        <dbReference type="SAM" id="Phobius"/>
    </source>
</evidence>
<keyword evidence="4" id="KW-1185">Reference proteome</keyword>
<feature type="transmembrane region" description="Helical" evidence="1">
    <location>
        <begin position="26"/>
        <end position="46"/>
    </location>
</feature>
<dbReference type="PANTHER" id="PTHR14969:SF13">
    <property type="entry name" value="AT30094P"/>
    <property type="match status" value="1"/>
</dbReference>
<organism evidence="3 4">
    <name type="scientific">Micromonospora globispora</name>
    <dbReference type="NCBI Taxonomy" id="1450148"/>
    <lineage>
        <taxon>Bacteria</taxon>
        <taxon>Bacillati</taxon>
        <taxon>Actinomycetota</taxon>
        <taxon>Actinomycetes</taxon>
        <taxon>Micromonosporales</taxon>
        <taxon>Micromonosporaceae</taxon>
        <taxon>Micromonospora</taxon>
    </lineage>
</organism>
<comment type="caution">
    <text evidence="3">The sequence shown here is derived from an EMBL/GenBank/DDBJ whole genome shotgun (WGS) entry which is preliminary data.</text>
</comment>
<evidence type="ECO:0000313" key="4">
    <source>
        <dbReference type="Proteomes" id="UP000245683"/>
    </source>
</evidence>
<feature type="domain" description="Phosphatidic acid phosphatase type 2/haloperoxidase" evidence="2">
    <location>
        <begin position="54"/>
        <end position="162"/>
    </location>
</feature>
<dbReference type="OrthoDB" id="5243958at2"/>
<feature type="transmembrane region" description="Helical" evidence="1">
    <location>
        <begin position="94"/>
        <end position="116"/>
    </location>
</feature>
<dbReference type="SUPFAM" id="SSF48317">
    <property type="entry name" value="Acid phosphatase/Vanadium-dependent haloperoxidase"/>
    <property type="match status" value="1"/>
</dbReference>
<reference evidence="4" key="1">
    <citation type="submission" date="2018-05" db="EMBL/GenBank/DDBJ databases">
        <title>Micromonospora globispora sp. nov. and Micromonospora rugosa sp. nov., isolated from marine sediment.</title>
        <authorList>
            <person name="Carro L."/>
            <person name="Aysel V."/>
            <person name="Cetin D."/>
            <person name="Igual J.M."/>
            <person name="Klenk H.-P."/>
            <person name="Trujillo M.E."/>
            <person name="Sahin N."/>
        </authorList>
    </citation>
    <scope>NUCLEOTIDE SEQUENCE [LARGE SCALE GENOMIC DNA]</scope>
    <source>
        <strain evidence="4">S2904</strain>
    </source>
</reference>
<name>A0A317KAS0_9ACTN</name>
<dbReference type="RefSeq" id="WP_109943755.1">
    <property type="nucleotide sequence ID" value="NZ_QGGF01000076.1"/>
</dbReference>
<sequence>MNYHLFQLVNAAAGRNDSVDDVMEWLAVWLIYVLGGLTVVPLLLGLKSRGRSPVVCVVVSLALAFAIGQLVAAASTEVRPFQTHRVHQLIPHDAGASLPSDHATAAFAVAFAIGVFLSWRWGVALSVLATVIGFARVWTGVHYPADIVAGVVIGAVAVLIAAFGGRAFDRRSHRRGSGIAVGSR</sequence>
<dbReference type="PANTHER" id="PTHR14969">
    <property type="entry name" value="SPHINGOSINE-1-PHOSPHATE PHOSPHOHYDROLASE"/>
    <property type="match status" value="1"/>
</dbReference>
<keyword evidence="1" id="KW-1133">Transmembrane helix</keyword>
<dbReference type="EMBL" id="QGSV01000106">
    <property type="protein sequence ID" value="PWU50596.1"/>
    <property type="molecule type" value="Genomic_DNA"/>
</dbReference>
<dbReference type="InterPro" id="IPR036938">
    <property type="entry name" value="PAP2/HPO_sf"/>
</dbReference>
<feature type="transmembrane region" description="Helical" evidence="1">
    <location>
        <begin position="123"/>
        <end position="141"/>
    </location>
</feature>
<keyword evidence="1" id="KW-0472">Membrane</keyword>